<evidence type="ECO:0008006" key="11">
    <source>
        <dbReference type="Google" id="ProtNLM"/>
    </source>
</evidence>
<dbReference type="PaxDb" id="35128-Thaps36235"/>
<name>B8C8C0_THAPS</name>
<evidence type="ECO:0000256" key="7">
    <source>
        <dbReference type="PIRSR" id="PIRSR602401-1"/>
    </source>
</evidence>
<dbReference type="PROSITE" id="PS00086">
    <property type="entry name" value="CYTOCHROME_P450"/>
    <property type="match status" value="1"/>
</dbReference>
<feature type="signal peptide" evidence="8">
    <location>
        <begin position="1"/>
        <end position="23"/>
    </location>
</feature>
<keyword evidence="6" id="KW-0503">Monooxygenase</keyword>
<evidence type="ECO:0000256" key="5">
    <source>
        <dbReference type="ARBA" id="ARBA00023004"/>
    </source>
</evidence>
<dbReference type="GeneID" id="7453056"/>
<sequence length="736" mass="82597">MCTKLSSRRTLLALYFAFTGCTAFQLPSATPSRASITKAYSTHLDKEIKSKTPLVNPSKIYTQADIDTLDLSSYENELLAAWDTDSSLQRGFDWEIEKLRRNFAGLRQREDGQWVRKPSLFDFLVTNTPSNVVGVSNTGERYESPPKPVNMLDVGLLITKNLLNTLGFGPSLGMAAVPDAVIQKYEGSFFSFIKGVLGGDLQTLAGGPLFLLLAKYYQDYGPIFNLSFGPKSFLVISDPVMARHILRDSSPEQYCKGMLAEILEPIMGDGLIPADPKIWKVRRRAVVPGFHKKWLNNMVTLFGDCGERLVNDLDARATAKTPVDMEERFCSVTLDIIGKAVFNYDFGSVTKESPIVKAVYRVLREAEHRSSSFIPYWDLPYADKWMGGQVEFRKDMGMLDDILTKLINRAIETRDEASVEELEDRDVGDDPSLLRFLADMRGEDLTSKVLRDDLMTMLIAGHETTAAMLTWTVFGLVSNDSGLMKEIQAEVRTVMGDKLRPDYDDIAKMKKMRYALIEALRLYPEPPVLIRRARSEDNLPAGGSGLSGGVKVLRGTDIFISTWNLHRAPEYWENPEKYDPTRWERRFKNPGVKGWNGYDPEKQSESSLYPNEITADYAFLPFGAGKRKCIGDQFAMLEASVTLAMIINKFDFTLVGSPKDVGMKTGATIHTMNGLNLVVSRRSEDNPIPETNDYWIQQHLSRGLNVNGRPYSTNEDAAWTASSRDKNEGVVSRLVN</sequence>
<dbReference type="InterPro" id="IPR017972">
    <property type="entry name" value="Cyt_P450_CS"/>
</dbReference>
<keyword evidence="10" id="KW-1185">Reference proteome</keyword>
<dbReference type="Gene3D" id="1.10.630.10">
    <property type="entry name" value="Cytochrome P450"/>
    <property type="match status" value="1"/>
</dbReference>
<feature type="chain" id="PRO_5002866387" description="Cytochrome P450" evidence="8">
    <location>
        <begin position="24"/>
        <end position="736"/>
    </location>
</feature>
<dbReference type="Proteomes" id="UP000001449">
    <property type="component" value="Chromosome 9"/>
</dbReference>
<keyword evidence="4" id="KW-0560">Oxidoreductase</keyword>
<dbReference type="RefSeq" id="XP_002292287.1">
    <property type="nucleotide sequence ID" value="XM_002292251.1"/>
</dbReference>
<dbReference type="InterPro" id="IPR001128">
    <property type="entry name" value="Cyt_P450"/>
</dbReference>
<dbReference type="InterPro" id="IPR036396">
    <property type="entry name" value="Cyt_P450_sf"/>
</dbReference>
<organism evidence="9 10">
    <name type="scientific">Thalassiosira pseudonana</name>
    <name type="common">Marine diatom</name>
    <name type="synonym">Cyclotella nana</name>
    <dbReference type="NCBI Taxonomy" id="35128"/>
    <lineage>
        <taxon>Eukaryota</taxon>
        <taxon>Sar</taxon>
        <taxon>Stramenopiles</taxon>
        <taxon>Ochrophyta</taxon>
        <taxon>Bacillariophyta</taxon>
        <taxon>Coscinodiscophyceae</taxon>
        <taxon>Thalassiosirophycidae</taxon>
        <taxon>Thalassiosirales</taxon>
        <taxon>Thalassiosiraceae</taxon>
        <taxon>Thalassiosira</taxon>
    </lineage>
</organism>
<evidence type="ECO:0000256" key="8">
    <source>
        <dbReference type="SAM" id="SignalP"/>
    </source>
</evidence>
<dbReference type="CDD" id="cd11046">
    <property type="entry name" value="CYP97"/>
    <property type="match status" value="1"/>
</dbReference>
<evidence type="ECO:0000256" key="2">
    <source>
        <dbReference type="ARBA" id="ARBA00022617"/>
    </source>
</evidence>
<dbReference type="GO" id="GO:0004497">
    <property type="term" value="F:monooxygenase activity"/>
    <property type="evidence" value="ECO:0007669"/>
    <property type="project" value="UniProtKB-KW"/>
</dbReference>
<evidence type="ECO:0000256" key="1">
    <source>
        <dbReference type="ARBA" id="ARBA00010617"/>
    </source>
</evidence>
<keyword evidence="5 7" id="KW-0408">Iron</keyword>
<dbReference type="InterPro" id="IPR002401">
    <property type="entry name" value="Cyt_P450_E_grp-I"/>
</dbReference>
<comment type="similarity">
    <text evidence="1">Belongs to the cytochrome P450 family.</text>
</comment>
<dbReference type="GO" id="GO:0020037">
    <property type="term" value="F:heme binding"/>
    <property type="evidence" value="ECO:0007669"/>
    <property type="project" value="InterPro"/>
</dbReference>
<reference evidence="9 10" key="1">
    <citation type="journal article" date="2004" name="Science">
        <title>The genome of the diatom Thalassiosira pseudonana: ecology, evolution, and metabolism.</title>
        <authorList>
            <person name="Armbrust E.V."/>
            <person name="Berges J.A."/>
            <person name="Bowler C."/>
            <person name="Green B.R."/>
            <person name="Martinez D."/>
            <person name="Putnam N.H."/>
            <person name="Zhou S."/>
            <person name="Allen A.E."/>
            <person name="Apt K.E."/>
            <person name="Bechner M."/>
            <person name="Brzezinski M.A."/>
            <person name="Chaal B.K."/>
            <person name="Chiovitti A."/>
            <person name="Davis A.K."/>
            <person name="Demarest M.S."/>
            <person name="Detter J.C."/>
            <person name="Glavina T."/>
            <person name="Goodstein D."/>
            <person name="Hadi M.Z."/>
            <person name="Hellsten U."/>
            <person name="Hildebrand M."/>
            <person name="Jenkins B.D."/>
            <person name="Jurka J."/>
            <person name="Kapitonov V.V."/>
            <person name="Kroger N."/>
            <person name="Lau W.W."/>
            <person name="Lane T.W."/>
            <person name="Larimer F.W."/>
            <person name="Lippmeier J.C."/>
            <person name="Lucas S."/>
            <person name="Medina M."/>
            <person name="Montsant A."/>
            <person name="Obornik M."/>
            <person name="Parker M.S."/>
            <person name="Palenik B."/>
            <person name="Pazour G.J."/>
            <person name="Richardson P.M."/>
            <person name="Rynearson T.A."/>
            <person name="Saito M.A."/>
            <person name="Schwartz D.C."/>
            <person name="Thamatrakoln K."/>
            <person name="Valentin K."/>
            <person name="Vardi A."/>
            <person name="Wilkerson F.P."/>
            <person name="Rokhsar D.S."/>
        </authorList>
    </citation>
    <scope>NUCLEOTIDE SEQUENCE [LARGE SCALE GENOMIC DNA]</scope>
    <source>
        <strain evidence="9 10">CCMP1335</strain>
    </source>
</reference>
<dbReference type="SUPFAM" id="SSF48264">
    <property type="entry name" value="Cytochrome P450"/>
    <property type="match status" value="1"/>
</dbReference>
<dbReference type="PRINTS" id="PR00385">
    <property type="entry name" value="P450"/>
</dbReference>
<dbReference type="InParanoid" id="B8C8C0"/>
<dbReference type="PANTHER" id="PTHR24291:SF50">
    <property type="entry name" value="BIFUNCTIONAL ALBAFLAVENONE MONOOXYGENASE_TERPENE SYNTHASE"/>
    <property type="match status" value="1"/>
</dbReference>
<comment type="cofactor">
    <cofactor evidence="7">
        <name>heme</name>
        <dbReference type="ChEBI" id="CHEBI:30413"/>
    </cofactor>
</comment>
<evidence type="ECO:0000256" key="4">
    <source>
        <dbReference type="ARBA" id="ARBA00023002"/>
    </source>
</evidence>
<keyword evidence="3 7" id="KW-0479">Metal-binding</keyword>
<gene>
    <name evidence="9" type="ORF">THAPSDRAFT_270336</name>
</gene>
<proteinExistence type="inferred from homology"/>
<evidence type="ECO:0000256" key="6">
    <source>
        <dbReference type="ARBA" id="ARBA00023033"/>
    </source>
</evidence>
<dbReference type="EMBL" id="CM000645">
    <property type="protein sequence ID" value="EED90262.1"/>
    <property type="molecule type" value="Genomic_DNA"/>
</dbReference>
<feature type="binding site" description="axial binding residue" evidence="7">
    <location>
        <position position="629"/>
    </location>
    <ligand>
        <name>heme</name>
        <dbReference type="ChEBI" id="CHEBI:30413"/>
    </ligand>
    <ligandPart>
        <name>Fe</name>
        <dbReference type="ChEBI" id="CHEBI:18248"/>
    </ligandPart>
</feature>
<evidence type="ECO:0000256" key="3">
    <source>
        <dbReference type="ARBA" id="ARBA00022723"/>
    </source>
</evidence>
<dbReference type="PRINTS" id="PR00463">
    <property type="entry name" value="EP450I"/>
</dbReference>
<dbReference type="AlphaFoldDB" id="B8C8C0"/>
<dbReference type="STRING" id="35128.B8C8C0"/>
<dbReference type="InterPro" id="IPR050196">
    <property type="entry name" value="Cytochrome_P450_Monoox"/>
</dbReference>
<protein>
    <recommendedName>
        <fullName evidence="11">Cytochrome P450</fullName>
    </recommendedName>
</protein>
<dbReference type="GO" id="GO:0016705">
    <property type="term" value="F:oxidoreductase activity, acting on paired donors, with incorporation or reduction of molecular oxygen"/>
    <property type="evidence" value="ECO:0007669"/>
    <property type="project" value="InterPro"/>
</dbReference>
<dbReference type="PROSITE" id="PS51257">
    <property type="entry name" value="PROKAR_LIPOPROTEIN"/>
    <property type="match status" value="1"/>
</dbReference>
<dbReference type="Pfam" id="PF00067">
    <property type="entry name" value="p450"/>
    <property type="match status" value="1"/>
</dbReference>
<evidence type="ECO:0000313" key="10">
    <source>
        <dbReference type="Proteomes" id="UP000001449"/>
    </source>
</evidence>
<reference evidence="9 10" key="2">
    <citation type="journal article" date="2008" name="Nature">
        <title>The Phaeodactylum genome reveals the evolutionary history of diatom genomes.</title>
        <authorList>
            <person name="Bowler C."/>
            <person name="Allen A.E."/>
            <person name="Badger J.H."/>
            <person name="Grimwood J."/>
            <person name="Jabbari K."/>
            <person name="Kuo A."/>
            <person name="Maheswari U."/>
            <person name="Martens C."/>
            <person name="Maumus F."/>
            <person name="Otillar R.P."/>
            <person name="Rayko E."/>
            <person name="Salamov A."/>
            <person name="Vandepoele K."/>
            <person name="Beszteri B."/>
            <person name="Gruber A."/>
            <person name="Heijde M."/>
            <person name="Katinka M."/>
            <person name="Mock T."/>
            <person name="Valentin K."/>
            <person name="Verret F."/>
            <person name="Berges J.A."/>
            <person name="Brownlee C."/>
            <person name="Cadoret J.P."/>
            <person name="Chiovitti A."/>
            <person name="Choi C.J."/>
            <person name="Coesel S."/>
            <person name="De Martino A."/>
            <person name="Detter J.C."/>
            <person name="Durkin C."/>
            <person name="Falciatore A."/>
            <person name="Fournet J."/>
            <person name="Haruta M."/>
            <person name="Huysman M.J."/>
            <person name="Jenkins B.D."/>
            <person name="Jiroutova K."/>
            <person name="Jorgensen R.E."/>
            <person name="Joubert Y."/>
            <person name="Kaplan A."/>
            <person name="Kroger N."/>
            <person name="Kroth P.G."/>
            <person name="La Roche J."/>
            <person name="Lindquist E."/>
            <person name="Lommer M."/>
            <person name="Martin-Jezequel V."/>
            <person name="Lopez P.J."/>
            <person name="Lucas S."/>
            <person name="Mangogna M."/>
            <person name="McGinnis K."/>
            <person name="Medlin L.K."/>
            <person name="Montsant A."/>
            <person name="Oudot-Le Secq M.P."/>
            <person name="Napoli C."/>
            <person name="Obornik M."/>
            <person name="Parker M.S."/>
            <person name="Petit J.L."/>
            <person name="Porcel B.M."/>
            <person name="Poulsen N."/>
            <person name="Robison M."/>
            <person name="Rychlewski L."/>
            <person name="Rynearson T.A."/>
            <person name="Schmutz J."/>
            <person name="Shapiro H."/>
            <person name="Siaut M."/>
            <person name="Stanley M."/>
            <person name="Sussman M.R."/>
            <person name="Taylor A.R."/>
            <person name="Vardi A."/>
            <person name="von Dassow P."/>
            <person name="Vyverman W."/>
            <person name="Willis A."/>
            <person name="Wyrwicz L.S."/>
            <person name="Rokhsar D.S."/>
            <person name="Weissenbach J."/>
            <person name="Armbrust E.V."/>
            <person name="Green B.R."/>
            <person name="Van de Peer Y."/>
            <person name="Grigoriev I.V."/>
        </authorList>
    </citation>
    <scope>NUCLEOTIDE SEQUENCE [LARGE SCALE GENOMIC DNA]</scope>
    <source>
        <strain evidence="9 10">CCMP1335</strain>
    </source>
</reference>
<accession>B8C8C0</accession>
<keyword evidence="8" id="KW-0732">Signal</keyword>
<evidence type="ECO:0000313" key="9">
    <source>
        <dbReference type="EMBL" id="EED90262.1"/>
    </source>
</evidence>
<dbReference type="HOGENOM" id="CLU_001570_5_5_1"/>
<dbReference type="eggNOG" id="KOG0157">
    <property type="taxonomic scope" value="Eukaryota"/>
</dbReference>
<dbReference type="PANTHER" id="PTHR24291">
    <property type="entry name" value="CYTOCHROME P450 FAMILY 4"/>
    <property type="match status" value="1"/>
</dbReference>
<dbReference type="KEGG" id="tps:THAPSDRAFT_270336"/>
<dbReference type="GO" id="GO:0005506">
    <property type="term" value="F:iron ion binding"/>
    <property type="evidence" value="ECO:0007669"/>
    <property type="project" value="InterPro"/>
</dbReference>
<keyword evidence="2 7" id="KW-0349">Heme</keyword>